<organism evidence="1 2">
    <name type="scientific">Candidatus Borkfalkia avicola</name>
    <dbReference type="NCBI Taxonomy" id="2838503"/>
    <lineage>
        <taxon>Bacteria</taxon>
        <taxon>Bacillati</taxon>
        <taxon>Bacillota</taxon>
        <taxon>Clostridia</taxon>
        <taxon>Christensenellales</taxon>
        <taxon>Christensenellaceae</taxon>
        <taxon>Candidatus Borkfalkia</taxon>
    </lineage>
</organism>
<protein>
    <recommendedName>
        <fullName evidence="3">N-acetyltransferase</fullName>
    </recommendedName>
</protein>
<dbReference type="PANTHER" id="PTHR41368:SF1">
    <property type="entry name" value="PROTEIN YGHO"/>
    <property type="match status" value="1"/>
</dbReference>
<dbReference type="Proteomes" id="UP000824025">
    <property type="component" value="Unassembled WGS sequence"/>
</dbReference>
<gene>
    <name evidence="1" type="ORF">H9726_04240</name>
</gene>
<sequence length="374" mass="42077">MITVIQVKTAGQMRAFAKFPLRLYKNCPYYVPAIYADERGICDPKKNPMLADSEIRCFLAYREGRAVGRVAAILQKTYNRISGRKCMRFSRFDCENDPEAAAALLGAVEAFARERGMDTVHGPWDFNDQGREGMLTEGFGVRATYATNYNYEYYPALISALGYAPESEWVEYDFAIPEEPDKRIANVARYIQKKLELTELADTMPMKKLIARYGHESLAMVNEAYSSLDCYVPVSGKVVDHILKQFATAINPRYFSALADKSGRVIAMGVVLPSLCAPLQKSGGRMGPLTLLRLAKAISRPKELEMVLIAVLPEYQKLGVNAVMMARIINHIIEDGIEHVESNPELVGNLAVQSQWSTLERRIVKRRKTFVKQI</sequence>
<accession>A0A9D2D750</accession>
<comment type="caution">
    <text evidence="1">The sequence shown here is derived from an EMBL/GenBank/DDBJ whole genome shotgun (WGS) entry which is preliminary data.</text>
</comment>
<dbReference type="PANTHER" id="PTHR41368">
    <property type="entry name" value="PROTEIN YGHO"/>
    <property type="match status" value="1"/>
</dbReference>
<dbReference type="InterPro" id="IPR016181">
    <property type="entry name" value="Acyl_CoA_acyltransferase"/>
</dbReference>
<dbReference type="EMBL" id="DXCF01000021">
    <property type="protein sequence ID" value="HIZ09680.1"/>
    <property type="molecule type" value="Genomic_DNA"/>
</dbReference>
<dbReference type="SUPFAM" id="SSF55729">
    <property type="entry name" value="Acyl-CoA N-acyltransferases (Nat)"/>
    <property type="match status" value="1"/>
</dbReference>
<dbReference type="Gene3D" id="3.40.630.30">
    <property type="match status" value="1"/>
</dbReference>
<reference evidence="1" key="2">
    <citation type="submission" date="2021-04" db="EMBL/GenBank/DDBJ databases">
        <authorList>
            <person name="Gilroy R."/>
        </authorList>
    </citation>
    <scope>NUCLEOTIDE SEQUENCE</scope>
    <source>
        <strain evidence="1">CHK192-19661</strain>
    </source>
</reference>
<evidence type="ECO:0000313" key="1">
    <source>
        <dbReference type="EMBL" id="HIZ09680.1"/>
    </source>
</evidence>
<evidence type="ECO:0008006" key="3">
    <source>
        <dbReference type="Google" id="ProtNLM"/>
    </source>
</evidence>
<dbReference type="InterPro" id="IPR039968">
    <property type="entry name" value="BcerS-like"/>
</dbReference>
<dbReference type="AlphaFoldDB" id="A0A9D2D750"/>
<reference evidence="1" key="1">
    <citation type="journal article" date="2021" name="PeerJ">
        <title>Extensive microbial diversity within the chicken gut microbiome revealed by metagenomics and culture.</title>
        <authorList>
            <person name="Gilroy R."/>
            <person name="Ravi A."/>
            <person name="Getino M."/>
            <person name="Pursley I."/>
            <person name="Horton D.L."/>
            <person name="Alikhan N.F."/>
            <person name="Baker D."/>
            <person name="Gharbi K."/>
            <person name="Hall N."/>
            <person name="Watson M."/>
            <person name="Adriaenssens E.M."/>
            <person name="Foster-Nyarko E."/>
            <person name="Jarju S."/>
            <person name="Secka A."/>
            <person name="Antonio M."/>
            <person name="Oren A."/>
            <person name="Chaudhuri R.R."/>
            <person name="La Ragione R."/>
            <person name="Hildebrand F."/>
            <person name="Pallen M.J."/>
        </authorList>
    </citation>
    <scope>NUCLEOTIDE SEQUENCE</scope>
    <source>
        <strain evidence="1">CHK192-19661</strain>
    </source>
</reference>
<proteinExistence type="predicted"/>
<evidence type="ECO:0000313" key="2">
    <source>
        <dbReference type="Proteomes" id="UP000824025"/>
    </source>
</evidence>
<name>A0A9D2D750_9FIRM</name>